<comment type="caution">
    <text evidence="1">The sequence shown here is derived from an EMBL/GenBank/DDBJ whole genome shotgun (WGS) entry which is preliminary data.</text>
</comment>
<accession>A0ABV5G3M7</accession>
<dbReference type="EMBL" id="JBHMFI010000001">
    <property type="protein sequence ID" value="MFB9073545.1"/>
    <property type="molecule type" value="Genomic_DNA"/>
</dbReference>
<name>A0ABV5G3M7_9MICC</name>
<protein>
    <submittedName>
        <fullName evidence="1">Uncharacterized protein</fullName>
    </submittedName>
</protein>
<gene>
    <name evidence="1" type="ORF">ACFFX0_21030</name>
</gene>
<dbReference type="Proteomes" id="UP001589575">
    <property type="component" value="Unassembled WGS sequence"/>
</dbReference>
<evidence type="ECO:0000313" key="2">
    <source>
        <dbReference type="Proteomes" id="UP001589575"/>
    </source>
</evidence>
<keyword evidence="2" id="KW-1185">Reference proteome</keyword>
<proteinExistence type="predicted"/>
<reference evidence="1 2" key="1">
    <citation type="submission" date="2024-09" db="EMBL/GenBank/DDBJ databases">
        <authorList>
            <person name="Sun Q."/>
            <person name="Mori K."/>
        </authorList>
    </citation>
    <scope>NUCLEOTIDE SEQUENCE [LARGE SCALE GENOMIC DNA]</scope>
    <source>
        <strain evidence="1 2">CCM 7609</strain>
    </source>
</reference>
<evidence type="ECO:0000313" key="1">
    <source>
        <dbReference type="EMBL" id="MFB9073545.1"/>
    </source>
</evidence>
<organism evidence="1 2">
    <name type="scientific">Citricoccus parietis</name>
    <dbReference type="NCBI Taxonomy" id="592307"/>
    <lineage>
        <taxon>Bacteria</taxon>
        <taxon>Bacillati</taxon>
        <taxon>Actinomycetota</taxon>
        <taxon>Actinomycetes</taxon>
        <taxon>Micrococcales</taxon>
        <taxon>Micrococcaceae</taxon>
        <taxon>Citricoccus</taxon>
    </lineage>
</organism>
<sequence length="55" mass="6466">MAEQSTGRRRSSFTCQSFFHVLLTGSTRRGRRRQIVVIQLTGTLEWSDHLHYRCV</sequence>